<reference evidence="1 2" key="1">
    <citation type="submission" date="2017-10" db="EMBL/GenBank/DDBJ databases">
        <title>FDA dAtabase for Regulatory Grade micrObial Sequences (FDA-ARGOS): Supporting development and validation of Infectious Disease Dx tests.</title>
        <authorList>
            <person name="Campos J."/>
            <person name="Goldberg B."/>
            <person name="Tallon L.J."/>
            <person name="Sadzewicz L."/>
            <person name="Sengamalay N."/>
            <person name="Ott S."/>
            <person name="Godinez A."/>
            <person name="Nagaraj S."/>
            <person name="Vyas G."/>
            <person name="Aluvathingal J."/>
            <person name="Nadendla S."/>
            <person name="Geyer C."/>
            <person name="Nandy P."/>
            <person name="Hobson J."/>
            <person name="Sichtig H."/>
        </authorList>
    </citation>
    <scope>NUCLEOTIDE SEQUENCE [LARGE SCALE GENOMIC DNA]</scope>
    <source>
        <strain evidence="1 2">FDAARGOS_185</strain>
    </source>
</reference>
<evidence type="ECO:0000313" key="2">
    <source>
        <dbReference type="Proteomes" id="UP000316316"/>
    </source>
</evidence>
<proteinExistence type="predicted"/>
<sequence>MLSKIILNREGIMLKRKVFSFAVLIFSVLIIITIPQSAFAVEGDNIESQEESHQSITEVTENQYLQNISGIKEVNDQDLIRLIKSDDSYLLLIGYKGCPYCREFSKVLSEFKDTSRLPIYYVNLEKSYGLTLTSEDQVAMRSFFNEKIGLKYSPTLVKIVQKTPTDGFVGSETTLEELQTLND</sequence>
<gene>
    <name evidence="1" type="ORF">AUF17_17125</name>
</gene>
<dbReference type="AlphaFoldDB" id="A0A8B5VXB8"/>
<dbReference type="InterPro" id="IPR039555">
    <property type="entry name" value="TraF/TrbB"/>
</dbReference>
<organism evidence="1 2">
    <name type="scientific">Enterococcus avium</name>
    <name type="common">Streptococcus avium</name>
    <dbReference type="NCBI Taxonomy" id="33945"/>
    <lineage>
        <taxon>Bacteria</taxon>
        <taxon>Bacillati</taxon>
        <taxon>Bacillota</taxon>
        <taxon>Bacilli</taxon>
        <taxon>Lactobacillales</taxon>
        <taxon>Enterococcaceae</taxon>
        <taxon>Enterococcus</taxon>
    </lineage>
</organism>
<dbReference type="Gene3D" id="3.40.30.10">
    <property type="entry name" value="Glutaredoxin"/>
    <property type="match status" value="1"/>
</dbReference>
<protein>
    <recommendedName>
        <fullName evidence="3">Bacteriocin transport accessory protein</fullName>
    </recommendedName>
</protein>
<dbReference type="EMBL" id="PDXQ01000002">
    <property type="protein sequence ID" value="TRZ28439.1"/>
    <property type="molecule type" value="Genomic_DNA"/>
</dbReference>
<dbReference type="RefSeq" id="WP_144204762.1">
    <property type="nucleotide sequence ID" value="NZ_CABHNP010000005.1"/>
</dbReference>
<dbReference type="NCBIfam" id="TIGR01295">
    <property type="entry name" value="PedC_BrcD"/>
    <property type="match status" value="1"/>
</dbReference>
<evidence type="ECO:0000313" key="1">
    <source>
        <dbReference type="EMBL" id="TRZ28439.1"/>
    </source>
</evidence>
<evidence type="ECO:0008006" key="3">
    <source>
        <dbReference type="Google" id="ProtNLM"/>
    </source>
</evidence>
<dbReference type="SUPFAM" id="SSF52833">
    <property type="entry name" value="Thioredoxin-like"/>
    <property type="match status" value="1"/>
</dbReference>
<comment type="caution">
    <text evidence="1">The sequence shown here is derived from an EMBL/GenBank/DDBJ whole genome shotgun (WGS) entry which is preliminary data.</text>
</comment>
<name>A0A8B5VXB8_ENTAV</name>
<dbReference type="GO" id="GO:0030152">
    <property type="term" value="P:bacteriocin biosynthetic process"/>
    <property type="evidence" value="ECO:0007669"/>
    <property type="project" value="InterPro"/>
</dbReference>
<dbReference type="InterPro" id="IPR005985">
    <property type="entry name" value="PedC_BrcD"/>
</dbReference>
<dbReference type="Proteomes" id="UP000316316">
    <property type="component" value="Unassembled WGS sequence"/>
</dbReference>
<dbReference type="InterPro" id="IPR036249">
    <property type="entry name" value="Thioredoxin-like_sf"/>
</dbReference>
<accession>A0A8B5VXB8</accession>
<dbReference type="Pfam" id="PF13728">
    <property type="entry name" value="TraF"/>
    <property type="match status" value="1"/>
</dbReference>